<accession>A0ABP1HBW9</accession>
<evidence type="ECO:0000256" key="1">
    <source>
        <dbReference type="SAM" id="MobiDB-lite"/>
    </source>
</evidence>
<keyword evidence="3" id="KW-1185">Reference proteome</keyword>
<organism evidence="2 3">
    <name type="scientific">Hexamita inflata</name>
    <dbReference type="NCBI Taxonomy" id="28002"/>
    <lineage>
        <taxon>Eukaryota</taxon>
        <taxon>Metamonada</taxon>
        <taxon>Diplomonadida</taxon>
        <taxon>Hexamitidae</taxon>
        <taxon>Hexamitinae</taxon>
        <taxon>Hexamita</taxon>
    </lineage>
</organism>
<dbReference type="Proteomes" id="UP001642409">
    <property type="component" value="Unassembled WGS sequence"/>
</dbReference>
<evidence type="ECO:0000313" key="3">
    <source>
        <dbReference type="Proteomes" id="UP001642409"/>
    </source>
</evidence>
<name>A0ABP1HBW9_9EUKA</name>
<feature type="compositionally biased region" description="Low complexity" evidence="1">
    <location>
        <begin position="86"/>
        <end position="100"/>
    </location>
</feature>
<gene>
    <name evidence="2" type="ORF">HINF_LOCUS9999</name>
</gene>
<comment type="caution">
    <text evidence="2">The sequence shown here is derived from an EMBL/GenBank/DDBJ whole genome shotgun (WGS) entry which is preliminary data.</text>
</comment>
<protein>
    <submittedName>
        <fullName evidence="2">Hypothetical_protein</fullName>
    </submittedName>
</protein>
<evidence type="ECO:0000313" key="2">
    <source>
        <dbReference type="EMBL" id="CAL5987651.1"/>
    </source>
</evidence>
<dbReference type="EMBL" id="CAXDID020000021">
    <property type="protein sequence ID" value="CAL5987651.1"/>
    <property type="molecule type" value="Genomic_DNA"/>
</dbReference>
<sequence>MQYYIVTLPRQNSISENKTLIRQMCNCQMKNFDIGKVLVQVSFGNINSLRNQGFIFEQIIFDQYQFENFEEPQSVRNAVRNHHRNQQQQQNQQNGMQHGFQNNQRQNHQQYNVQQNQHQPNQRYVHENVEQVFQPRLYQQPKNVQPLNLGQQRFNQPIYNQQPFQQPVQQVRPVQNVPATKQAQPVQQQPMLQPIQQSRNIIDQIRIPQSPINQKSTVYIHSICQIMEKDVELLLTAQLHEQLKLKYYNCTYQKQGTTICVTGPTESVNEIIKYIEIDYAGSYIVRKE</sequence>
<reference evidence="2 3" key="1">
    <citation type="submission" date="2024-07" db="EMBL/GenBank/DDBJ databases">
        <authorList>
            <person name="Akdeniz Z."/>
        </authorList>
    </citation>
    <scope>NUCLEOTIDE SEQUENCE [LARGE SCALE GENOMIC DNA]</scope>
</reference>
<feature type="region of interest" description="Disordered" evidence="1">
    <location>
        <begin position="80"/>
        <end position="100"/>
    </location>
</feature>
<proteinExistence type="predicted"/>